<gene>
    <name evidence="1" type="ORF">TSPGSL018_10850</name>
</gene>
<organism evidence="1">
    <name type="scientific">Tetraselmis sp. GSL018</name>
    <dbReference type="NCBI Taxonomy" id="582737"/>
    <lineage>
        <taxon>Eukaryota</taxon>
        <taxon>Viridiplantae</taxon>
        <taxon>Chlorophyta</taxon>
        <taxon>core chlorophytes</taxon>
        <taxon>Chlorodendrophyceae</taxon>
        <taxon>Chlorodendrales</taxon>
        <taxon>Chlorodendraceae</taxon>
        <taxon>Tetraselmis</taxon>
    </lineage>
</organism>
<proteinExistence type="predicted"/>
<accession>A0A061SBR4</accession>
<sequence length="76" mass="8126">CSPIRRRIAASAALSAAPSQVDGGIPRKLTGRAASHLKPIQQPGNACVPKMERHVSRGQPLQVPLVDVHRRCGLIE</sequence>
<feature type="non-terminal residue" evidence="1">
    <location>
        <position position="1"/>
    </location>
</feature>
<feature type="non-terminal residue" evidence="1">
    <location>
        <position position="76"/>
    </location>
</feature>
<protein>
    <submittedName>
        <fullName evidence="1">Uncharacterized protein</fullName>
    </submittedName>
</protein>
<evidence type="ECO:0000313" key="1">
    <source>
        <dbReference type="EMBL" id="JAC80186.1"/>
    </source>
</evidence>
<reference evidence="1" key="1">
    <citation type="submission" date="2014-05" db="EMBL/GenBank/DDBJ databases">
        <title>The transcriptome of the halophilic microalga Tetraselmis sp. GSL018 isolated from the Great Salt Lake, Utah.</title>
        <authorList>
            <person name="Jinkerson R.E."/>
            <person name="D'Adamo S."/>
            <person name="Posewitz M.C."/>
        </authorList>
    </citation>
    <scope>NUCLEOTIDE SEQUENCE</scope>
    <source>
        <strain evidence="1">GSL018</strain>
    </source>
</reference>
<name>A0A061SBR4_9CHLO</name>
<dbReference type="EMBL" id="GBEZ01005084">
    <property type="protein sequence ID" value="JAC80186.1"/>
    <property type="molecule type" value="Transcribed_RNA"/>
</dbReference>
<dbReference type="AlphaFoldDB" id="A0A061SBR4"/>